<dbReference type="SUPFAM" id="SSF53335">
    <property type="entry name" value="S-adenosyl-L-methionine-dependent methyltransferases"/>
    <property type="match status" value="1"/>
</dbReference>
<dbReference type="InterPro" id="IPR041698">
    <property type="entry name" value="Methyltransf_25"/>
</dbReference>
<protein>
    <submittedName>
        <fullName evidence="2">S-adenosyl-L-methionine-dependent methyltransferase</fullName>
    </submittedName>
</protein>
<feature type="domain" description="Methyltransferase" evidence="1">
    <location>
        <begin position="72"/>
        <end position="167"/>
    </location>
</feature>
<dbReference type="Gene3D" id="3.40.50.150">
    <property type="entry name" value="Vaccinia Virus protein VP39"/>
    <property type="match status" value="1"/>
</dbReference>
<dbReference type="CDD" id="cd02440">
    <property type="entry name" value="AdoMet_MTases"/>
    <property type="match status" value="1"/>
</dbReference>
<evidence type="ECO:0000313" key="3">
    <source>
        <dbReference type="Proteomes" id="UP000799750"/>
    </source>
</evidence>
<proteinExistence type="predicted"/>
<gene>
    <name evidence="2" type="ORF">BU16DRAFT_531479</name>
</gene>
<organism evidence="2 3">
    <name type="scientific">Lophium mytilinum</name>
    <dbReference type="NCBI Taxonomy" id="390894"/>
    <lineage>
        <taxon>Eukaryota</taxon>
        <taxon>Fungi</taxon>
        <taxon>Dikarya</taxon>
        <taxon>Ascomycota</taxon>
        <taxon>Pezizomycotina</taxon>
        <taxon>Dothideomycetes</taxon>
        <taxon>Pleosporomycetidae</taxon>
        <taxon>Mytilinidiales</taxon>
        <taxon>Mytilinidiaceae</taxon>
        <taxon>Lophium</taxon>
    </lineage>
</organism>
<evidence type="ECO:0000313" key="2">
    <source>
        <dbReference type="EMBL" id="KAF2490148.1"/>
    </source>
</evidence>
<sequence length="300" mass="32775">MPRPSFLTTLTSQYRARMSASPTPPFVPKQALGILANAVDVYEKTGGKVTAQFAEECVKLVSPIPADSVIHDNACGPGTVTRKIMATSPPPTIQIVATDSNPAFLSHVRAAVIANKWPVEVENMRSEAIEKPDDYFTHSFTNIAIFMMGSAGLDGATEIYRTVRPGGVAIVNCWQSLAWMQPIIAVQMATRSHGRVGKPPVSWADGTQLRKIMVQAGFMEENVTMSSSEASAVVKDLRSWAELSWAYLGGLQGWAQEDEDRWDEAIDMLVEKLKEAVGTTMDKDGVVYMKASQHMLIAKK</sequence>
<evidence type="ECO:0000259" key="1">
    <source>
        <dbReference type="Pfam" id="PF13649"/>
    </source>
</evidence>
<dbReference type="GO" id="GO:0032259">
    <property type="term" value="P:methylation"/>
    <property type="evidence" value="ECO:0007669"/>
    <property type="project" value="UniProtKB-KW"/>
</dbReference>
<dbReference type="EMBL" id="MU004198">
    <property type="protein sequence ID" value="KAF2490148.1"/>
    <property type="molecule type" value="Genomic_DNA"/>
</dbReference>
<keyword evidence="2" id="KW-0489">Methyltransferase</keyword>
<dbReference type="Pfam" id="PF13649">
    <property type="entry name" value="Methyltransf_25"/>
    <property type="match status" value="1"/>
</dbReference>
<dbReference type="AlphaFoldDB" id="A0A6A6QCJ1"/>
<reference evidence="2" key="1">
    <citation type="journal article" date="2020" name="Stud. Mycol.">
        <title>101 Dothideomycetes genomes: a test case for predicting lifestyles and emergence of pathogens.</title>
        <authorList>
            <person name="Haridas S."/>
            <person name="Albert R."/>
            <person name="Binder M."/>
            <person name="Bloem J."/>
            <person name="Labutti K."/>
            <person name="Salamov A."/>
            <person name="Andreopoulos B."/>
            <person name="Baker S."/>
            <person name="Barry K."/>
            <person name="Bills G."/>
            <person name="Bluhm B."/>
            <person name="Cannon C."/>
            <person name="Castanera R."/>
            <person name="Culley D."/>
            <person name="Daum C."/>
            <person name="Ezra D."/>
            <person name="Gonzalez J."/>
            <person name="Henrissat B."/>
            <person name="Kuo A."/>
            <person name="Liang C."/>
            <person name="Lipzen A."/>
            <person name="Lutzoni F."/>
            <person name="Magnuson J."/>
            <person name="Mondo S."/>
            <person name="Nolan M."/>
            <person name="Ohm R."/>
            <person name="Pangilinan J."/>
            <person name="Park H.-J."/>
            <person name="Ramirez L."/>
            <person name="Alfaro M."/>
            <person name="Sun H."/>
            <person name="Tritt A."/>
            <person name="Yoshinaga Y."/>
            <person name="Zwiers L.-H."/>
            <person name="Turgeon B."/>
            <person name="Goodwin S."/>
            <person name="Spatafora J."/>
            <person name="Crous P."/>
            <person name="Grigoriev I."/>
        </authorList>
    </citation>
    <scope>NUCLEOTIDE SEQUENCE</scope>
    <source>
        <strain evidence="2">CBS 269.34</strain>
    </source>
</reference>
<dbReference type="InterPro" id="IPR029063">
    <property type="entry name" value="SAM-dependent_MTases_sf"/>
</dbReference>
<dbReference type="GO" id="GO:0008168">
    <property type="term" value="F:methyltransferase activity"/>
    <property type="evidence" value="ECO:0007669"/>
    <property type="project" value="UniProtKB-KW"/>
</dbReference>
<accession>A0A6A6QCJ1</accession>
<keyword evidence="3" id="KW-1185">Reference proteome</keyword>
<dbReference type="Proteomes" id="UP000799750">
    <property type="component" value="Unassembled WGS sequence"/>
</dbReference>
<dbReference type="OrthoDB" id="2013972at2759"/>
<keyword evidence="2" id="KW-0808">Transferase</keyword>
<name>A0A6A6QCJ1_9PEZI</name>